<reference evidence="1 2" key="1">
    <citation type="submission" date="2016-11" db="EMBL/GenBank/DDBJ databases">
        <authorList>
            <person name="Jaros S."/>
            <person name="Januszkiewicz K."/>
            <person name="Wedrychowicz H."/>
        </authorList>
    </citation>
    <scope>NUCLEOTIDE SEQUENCE [LARGE SCALE GENOMIC DNA]</scope>
    <source>
        <strain evidence="1 2">GAS86</strain>
    </source>
</reference>
<dbReference type="EMBL" id="FSRM01000001">
    <property type="protein sequence ID" value="SIO04928.1"/>
    <property type="molecule type" value="Genomic_DNA"/>
</dbReference>
<dbReference type="AlphaFoldDB" id="A0A1N6GBM6"/>
<dbReference type="Proteomes" id="UP000184693">
    <property type="component" value="Unassembled WGS sequence"/>
</dbReference>
<sequence length="70" mass="7687">MIVNNFNIEFSTIVVRPQVGGLLDLARTPATLATRFCLKKSGKFLDENFVNKICPINPASPPPSPTKSDR</sequence>
<dbReference type="RefSeq" id="WP_143787495.1">
    <property type="nucleotide sequence ID" value="NZ_FSRM01000001.1"/>
</dbReference>
<gene>
    <name evidence="1" type="ORF">SAMN05444168_2272</name>
</gene>
<name>A0A1N6GBM6_9BURK</name>
<protein>
    <submittedName>
        <fullName evidence="1">Uncharacterized protein</fullName>
    </submittedName>
</protein>
<proteinExistence type="predicted"/>
<evidence type="ECO:0000313" key="2">
    <source>
        <dbReference type="Proteomes" id="UP000184693"/>
    </source>
</evidence>
<accession>A0A1N6GBM6</accession>
<organism evidence="1 2">
    <name type="scientific">Paraburkholderia phenazinium</name>
    <dbReference type="NCBI Taxonomy" id="60549"/>
    <lineage>
        <taxon>Bacteria</taxon>
        <taxon>Pseudomonadati</taxon>
        <taxon>Pseudomonadota</taxon>
        <taxon>Betaproteobacteria</taxon>
        <taxon>Burkholderiales</taxon>
        <taxon>Burkholderiaceae</taxon>
        <taxon>Paraburkholderia</taxon>
    </lineage>
</organism>
<evidence type="ECO:0000313" key="1">
    <source>
        <dbReference type="EMBL" id="SIO04928.1"/>
    </source>
</evidence>